<keyword evidence="8" id="KW-1185">Reference proteome</keyword>
<dbReference type="AlphaFoldDB" id="A0A915ETV7"/>
<accession>A0A915ETV7</accession>
<dbReference type="Pfam" id="PF02460">
    <property type="entry name" value="Patched"/>
    <property type="match status" value="1"/>
</dbReference>
<evidence type="ECO:0000256" key="6">
    <source>
        <dbReference type="SAM" id="Phobius"/>
    </source>
</evidence>
<feature type="transmembrane region" description="Helical" evidence="6">
    <location>
        <begin position="462"/>
        <end position="488"/>
    </location>
</feature>
<dbReference type="WBParaSite" id="jg9764">
    <property type="protein sequence ID" value="jg9764"/>
    <property type="gene ID" value="jg9764"/>
</dbReference>
<keyword evidence="5" id="KW-0325">Glycoprotein</keyword>
<evidence type="ECO:0000256" key="2">
    <source>
        <dbReference type="ARBA" id="ARBA00022692"/>
    </source>
</evidence>
<evidence type="ECO:0000256" key="4">
    <source>
        <dbReference type="ARBA" id="ARBA00023136"/>
    </source>
</evidence>
<reference evidence="9" key="1">
    <citation type="submission" date="2022-11" db="UniProtKB">
        <authorList>
            <consortium name="WormBaseParasite"/>
        </authorList>
    </citation>
    <scope>IDENTIFICATION</scope>
</reference>
<comment type="subcellular location">
    <subcellularLocation>
        <location evidence="1">Membrane</location>
        <topology evidence="1">Multi-pass membrane protein</topology>
    </subcellularLocation>
</comment>
<dbReference type="InterPro" id="IPR003392">
    <property type="entry name" value="PTHD_SSD"/>
</dbReference>
<keyword evidence="2 6" id="KW-0812">Transmembrane</keyword>
<feature type="transmembrane region" description="Helical" evidence="6">
    <location>
        <begin position="395"/>
        <end position="419"/>
    </location>
</feature>
<keyword evidence="3 6" id="KW-1133">Transmembrane helix</keyword>
<dbReference type="GO" id="GO:0006897">
    <property type="term" value="P:endocytosis"/>
    <property type="evidence" value="ECO:0007669"/>
    <property type="project" value="TreeGrafter"/>
</dbReference>
<dbReference type="PANTHER" id="PTHR10796:SF193">
    <property type="entry name" value="SSD DOMAIN-CONTAINING PROTEIN"/>
    <property type="match status" value="1"/>
</dbReference>
<dbReference type="GO" id="GO:0018996">
    <property type="term" value="P:molting cycle, collagen and cuticulin-based cuticle"/>
    <property type="evidence" value="ECO:0007669"/>
    <property type="project" value="TreeGrafter"/>
</dbReference>
<feature type="domain" description="Patched" evidence="7">
    <location>
        <begin position="360"/>
        <end position="418"/>
    </location>
</feature>
<name>A0A915ETV7_9BILA</name>
<evidence type="ECO:0000313" key="9">
    <source>
        <dbReference type="WBParaSite" id="jg9764"/>
    </source>
</evidence>
<dbReference type="GO" id="GO:0030659">
    <property type="term" value="C:cytoplasmic vesicle membrane"/>
    <property type="evidence" value="ECO:0007669"/>
    <property type="project" value="TreeGrafter"/>
</dbReference>
<feature type="transmembrane region" description="Helical" evidence="6">
    <location>
        <begin position="6"/>
        <end position="24"/>
    </location>
</feature>
<evidence type="ECO:0000256" key="5">
    <source>
        <dbReference type="ARBA" id="ARBA00023180"/>
    </source>
</evidence>
<proteinExistence type="predicted"/>
<evidence type="ECO:0000256" key="3">
    <source>
        <dbReference type="ARBA" id="ARBA00022989"/>
    </source>
</evidence>
<feature type="transmembrane region" description="Helical" evidence="6">
    <location>
        <begin position="112"/>
        <end position="132"/>
    </location>
</feature>
<organism evidence="8 9">
    <name type="scientific">Ditylenchus dipsaci</name>
    <dbReference type="NCBI Taxonomy" id="166011"/>
    <lineage>
        <taxon>Eukaryota</taxon>
        <taxon>Metazoa</taxon>
        <taxon>Ecdysozoa</taxon>
        <taxon>Nematoda</taxon>
        <taxon>Chromadorea</taxon>
        <taxon>Rhabditida</taxon>
        <taxon>Tylenchina</taxon>
        <taxon>Tylenchomorpha</taxon>
        <taxon>Sphaerularioidea</taxon>
        <taxon>Anguinidae</taxon>
        <taxon>Anguininae</taxon>
        <taxon>Ditylenchus</taxon>
    </lineage>
</organism>
<dbReference type="InterPro" id="IPR051697">
    <property type="entry name" value="Patched_domain-protein"/>
</dbReference>
<evidence type="ECO:0000256" key="1">
    <source>
        <dbReference type="ARBA" id="ARBA00004141"/>
    </source>
</evidence>
<dbReference type="GO" id="GO:0005886">
    <property type="term" value="C:plasma membrane"/>
    <property type="evidence" value="ECO:0007669"/>
    <property type="project" value="TreeGrafter"/>
</dbReference>
<evidence type="ECO:0000259" key="7">
    <source>
        <dbReference type="Pfam" id="PF02460"/>
    </source>
</evidence>
<feature type="transmembrane region" description="Helical" evidence="6">
    <location>
        <begin position="356"/>
        <end position="374"/>
    </location>
</feature>
<keyword evidence="4 6" id="KW-0472">Membrane</keyword>
<sequence>MLLTSWISLILVGIFERVFSFLFTRSFSIPVFVGGLDGSDQCRQTAAADDFGGCVQQPLHHQVLNKSLSNLLFCFACKNCLFGDHKIVVHVHKTLLKRFFYWYGGFVHKHRWILLLTPMLISPLLGTGFLWFNELRVDDPAYVFTPRDARWKRELGTFTRLWPLEENKFLPGKSFETKRFVNILCKARDGGNVLRPDILDEIQLLNTFIMENITVPTYDNKFKLSYQDLCLSYDWVCGANEHIQMFRQMTQVGKVIDLTYPKGGNKDTPAYLGTSLGDITLNRSDGTVQDAKITMLFYFLKQEPSSVRQYSTDFEYAVERFILHAFESKLISLSFAHYQSLEDGLDENAKRFAPNFVISFTSLGIFCIVCAFAFKKHGKLRIDWVRSKPYVACAGLFNTLLSLSSSFGVMLLIGVPYNIEDYHKNADGRNDEQCRSSSIYHQYYRHSSLPHWVCHRIARNRAFLSVCFASVLFCYIYQLTFFAGFMAIMAVAEESNRHCLFLYKIKDEEEFSTASPPKNGHQQINVVYGQNLKSVHPIKPKKKSRAIMCRASSSRIMGMKRSPILIKTPFPPICPPRKNVPKKCMSCSYS</sequence>
<evidence type="ECO:0000313" key="8">
    <source>
        <dbReference type="Proteomes" id="UP000887574"/>
    </source>
</evidence>
<dbReference type="Proteomes" id="UP000887574">
    <property type="component" value="Unplaced"/>
</dbReference>
<dbReference type="PANTHER" id="PTHR10796">
    <property type="entry name" value="PATCHED-RELATED"/>
    <property type="match status" value="1"/>
</dbReference>
<protein>
    <submittedName>
        <fullName evidence="9">SSD domain-containing protein</fullName>
    </submittedName>
</protein>